<dbReference type="AlphaFoldDB" id="A0A7J7KU45"/>
<evidence type="ECO:0000313" key="3">
    <source>
        <dbReference type="Proteomes" id="UP000541444"/>
    </source>
</evidence>
<reference evidence="2 3" key="1">
    <citation type="journal article" date="2020" name="IScience">
        <title>Genome Sequencing of the Endangered Kingdonia uniflora (Circaeasteraceae, Ranunculales) Reveals Potential Mechanisms of Evolutionary Specialization.</title>
        <authorList>
            <person name="Sun Y."/>
            <person name="Deng T."/>
            <person name="Zhang A."/>
            <person name="Moore M.J."/>
            <person name="Landis J.B."/>
            <person name="Lin N."/>
            <person name="Zhang H."/>
            <person name="Zhang X."/>
            <person name="Huang J."/>
            <person name="Zhang X."/>
            <person name="Sun H."/>
            <person name="Wang H."/>
        </authorList>
    </citation>
    <scope>NUCLEOTIDE SEQUENCE [LARGE SCALE GENOMIC DNA]</scope>
    <source>
        <strain evidence="2">TB1705</strain>
        <tissue evidence="2">Leaf</tissue>
    </source>
</reference>
<dbReference type="EMBL" id="JACGCM010002894">
    <property type="protein sequence ID" value="KAF6133900.1"/>
    <property type="molecule type" value="Genomic_DNA"/>
</dbReference>
<dbReference type="PANTHER" id="PTHR27006:SF587">
    <property type="entry name" value="RECEPTOR-LIKE SERINE_THREONINE-PROTEIN KINASE"/>
    <property type="match status" value="1"/>
</dbReference>
<dbReference type="GO" id="GO:0004674">
    <property type="term" value="F:protein serine/threonine kinase activity"/>
    <property type="evidence" value="ECO:0007669"/>
    <property type="project" value="InterPro"/>
</dbReference>
<evidence type="ECO:0000259" key="1">
    <source>
        <dbReference type="Pfam" id="PF11883"/>
    </source>
</evidence>
<evidence type="ECO:0000313" key="2">
    <source>
        <dbReference type="EMBL" id="KAF6133900.1"/>
    </source>
</evidence>
<dbReference type="PANTHER" id="PTHR27006">
    <property type="entry name" value="PROMASTIGOTE SURFACE ANTIGEN PROTEIN PSA"/>
    <property type="match status" value="1"/>
</dbReference>
<dbReference type="InterPro" id="IPR021820">
    <property type="entry name" value="S-locus_recpt_kinase_C"/>
</dbReference>
<comment type="caution">
    <text evidence="2">The sequence shown here is derived from an EMBL/GenBank/DDBJ whole genome shotgun (WGS) entry which is preliminary data.</text>
</comment>
<gene>
    <name evidence="2" type="ORF">GIB67_040664</name>
</gene>
<protein>
    <recommendedName>
        <fullName evidence="1">S-locus receptor kinase C-terminal domain-containing protein</fullName>
    </recommendedName>
</protein>
<name>A0A7J7KU45_9MAGN</name>
<dbReference type="Proteomes" id="UP000541444">
    <property type="component" value="Unassembled WGS sequence"/>
</dbReference>
<keyword evidence="3" id="KW-1185">Reference proteome</keyword>
<dbReference type="OrthoDB" id="4062651at2759"/>
<sequence length="87" mass="9738">MPIKDSLQTSKVLRCIHVGLLCVQERPDDRPNMPPYVVLMLSSETISLPQPNQPGFYNKRSLVEVDSPSSGKMFSSNEITFTSIQGR</sequence>
<proteinExistence type="predicted"/>
<dbReference type="Pfam" id="PF11883">
    <property type="entry name" value="DUF3403"/>
    <property type="match status" value="1"/>
</dbReference>
<feature type="domain" description="S-locus receptor kinase C-terminal" evidence="1">
    <location>
        <begin position="43"/>
        <end position="87"/>
    </location>
</feature>
<organism evidence="2 3">
    <name type="scientific">Kingdonia uniflora</name>
    <dbReference type="NCBI Taxonomy" id="39325"/>
    <lineage>
        <taxon>Eukaryota</taxon>
        <taxon>Viridiplantae</taxon>
        <taxon>Streptophyta</taxon>
        <taxon>Embryophyta</taxon>
        <taxon>Tracheophyta</taxon>
        <taxon>Spermatophyta</taxon>
        <taxon>Magnoliopsida</taxon>
        <taxon>Ranunculales</taxon>
        <taxon>Circaeasteraceae</taxon>
        <taxon>Kingdonia</taxon>
    </lineage>
</organism>
<accession>A0A7J7KU45</accession>